<dbReference type="PaxDb" id="6945-B7Q4P1"/>
<name>B7Q4P1_IXOSC</name>
<dbReference type="InParanoid" id="B7Q4P1"/>
<reference evidence="2" key="2">
    <citation type="submission" date="2020-05" db="UniProtKB">
        <authorList>
            <consortium name="EnsemblMetazoa"/>
        </authorList>
    </citation>
    <scope>IDENTIFICATION</scope>
    <source>
        <strain evidence="2">wikel</strain>
    </source>
</reference>
<reference evidence="1 3" key="1">
    <citation type="submission" date="2008-03" db="EMBL/GenBank/DDBJ databases">
        <title>Annotation of Ixodes scapularis.</title>
        <authorList>
            <consortium name="Ixodes scapularis Genome Project Consortium"/>
            <person name="Caler E."/>
            <person name="Hannick L.I."/>
            <person name="Bidwell S."/>
            <person name="Joardar V."/>
            <person name="Thiagarajan M."/>
            <person name="Amedeo P."/>
            <person name="Galinsky K.J."/>
            <person name="Schobel S."/>
            <person name="Inman J."/>
            <person name="Hostetler J."/>
            <person name="Miller J."/>
            <person name="Hammond M."/>
            <person name="Megy K."/>
            <person name="Lawson D."/>
            <person name="Kodira C."/>
            <person name="Sutton G."/>
            <person name="Meyer J."/>
            <person name="Hill C.A."/>
            <person name="Birren B."/>
            <person name="Nene V."/>
            <person name="Collins F."/>
            <person name="Alarcon-Chaidez F."/>
            <person name="Wikel S."/>
            <person name="Strausberg R."/>
        </authorList>
    </citation>
    <scope>NUCLEOTIDE SEQUENCE [LARGE SCALE GENOMIC DNA]</scope>
    <source>
        <strain evidence="3">Wikel</strain>
        <strain evidence="1">Wikel colony</strain>
    </source>
</reference>
<accession>B7Q4P1</accession>
<gene>
    <name evidence="1" type="ORF">IscW_ISCW011196</name>
</gene>
<protein>
    <submittedName>
        <fullName evidence="1 2">Uncharacterized protein</fullName>
    </submittedName>
</protein>
<organism>
    <name type="scientific">Ixodes scapularis</name>
    <name type="common">Black-legged tick</name>
    <name type="synonym">Deer tick</name>
    <dbReference type="NCBI Taxonomy" id="6945"/>
    <lineage>
        <taxon>Eukaryota</taxon>
        <taxon>Metazoa</taxon>
        <taxon>Ecdysozoa</taxon>
        <taxon>Arthropoda</taxon>
        <taxon>Chelicerata</taxon>
        <taxon>Arachnida</taxon>
        <taxon>Acari</taxon>
        <taxon>Parasitiformes</taxon>
        <taxon>Ixodida</taxon>
        <taxon>Ixodoidea</taxon>
        <taxon>Ixodidae</taxon>
        <taxon>Ixodinae</taxon>
        <taxon>Ixodes</taxon>
    </lineage>
</organism>
<dbReference type="EMBL" id="ABJB010894575">
    <property type="status" value="NOT_ANNOTATED_CDS"/>
    <property type="molecule type" value="Genomic_DNA"/>
</dbReference>
<dbReference type="AlphaFoldDB" id="B7Q4P1"/>
<dbReference type="EnsemblMetazoa" id="ISCW011196-RA">
    <property type="protein sequence ID" value="ISCW011196-PA"/>
    <property type="gene ID" value="ISCW011196"/>
</dbReference>
<dbReference type="Proteomes" id="UP000001555">
    <property type="component" value="Unassembled WGS sequence"/>
</dbReference>
<dbReference type="VEuPathDB" id="VectorBase:ISCI011196"/>
<dbReference type="EMBL" id="DS857119">
    <property type="protein sequence ID" value="EEC13813.1"/>
    <property type="molecule type" value="Genomic_DNA"/>
</dbReference>
<sequence>MVAPSILVGCGCFWRASRPFSHSSRRIFFCGADWFRLLKMSWILSDSKLVRVPESGCWDANIQKILGMGVALLADSFAIR</sequence>
<dbReference type="HOGENOM" id="CLU_2592437_0_0_1"/>
<evidence type="ECO:0000313" key="2">
    <source>
        <dbReference type="EnsemblMetazoa" id="ISCW011196-PA"/>
    </source>
</evidence>
<dbReference type="VEuPathDB" id="VectorBase:ISCW011196"/>
<evidence type="ECO:0000313" key="1">
    <source>
        <dbReference type="EMBL" id="EEC13813.1"/>
    </source>
</evidence>
<proteinExistence type="predicted"/>
<evidence type="ECO:0000313" key="3">
    <source>
        <dbReference type="Proteomes" id="UP000001555"/>
    </source>
</evidence>
<keyword evidence="3" id="KW-1185">Reference proteome</keyword>